<organism evidence="1 2">
    <name type="scientific">Deinococcus deserti (strain DSM 17065 / CIP 109153 / LMG 22923 / VCD115)</name>
    <dbReference type="NCBI Taxonomy" id="546414"/>
    <lineage>
        <taxon>Bacteria</taxon>
        <taxon>Thermotogati</taxon>
        <taxon>Deinococcota</taxon>
        <taxon>Deinococci</taxon>
        <taxon>Deinococcales</taxon>
        <taxon>Deinococcaceae</taxon>
        <taxon>Deinococcus</taxon>
    </lineage>
</organism>
<evidence type="ECO:0000313" key="2">
    <source>
        <dbReference type="Proteomes" id="UP000002208"/>
    </source>
</evidence>
<dbReference type="HOGENOM" id="CLU_199606_0_0_0"/>
<dbReference type="EMBL" id="CP001114">
    <property type="protein sequence ID" value="ACO45244.1"/>
    <property type="molecule type" value="Genomic_DNA"/>
</dbReference>
<evidence type="ECO:0000313" key="1">
    <source>
        <dbReference type="EMBL" id="ACO45244.1"/>
    </source>
</evidence>
<dbReference type="Proteomes" id="UP000002208">
    <property type="component" value="Chromosome"/>
</dbReference>
<dbReference type="STRING" id="546414.Deide_04171"/>
<keyword evidence="2" id="KW-1185">Reference proteome</keyword>
<gene>
    <name evidence="1" type="ordered locus">Deide_04171</name>
</gene>
<dbReference type="PaxDb" id="546414-Deide_04171"/>
<reference evidence="1 2" key="1">
    <citation type="journal article" date="2009" name="PLoS Genet.">
        <title>Alliance of proteomics and genomics to unravel the specificities of Sahara bacterium Deinococcus deserti.</title>
        <authorList>
            <person name="de Groot A."/>
            <person name="Dulermo R."/>
            <person name="Ortet P."/>
            <person name="Blanchard L."/>
            <person name="Guerin P."/>
            <person name="Fernandez B."/>
            <person name="Vacherie B."/>
            <person name="Dossat C."/>
            <person name="Jolivet E."/>
            <person name="Siguier P."/>
            <person name="Chandler M."/>
            <person name="Barakat M."/>
            <person name="Dedieu A."/>
            <person name="Barbe V."/>
            <person name="Heulin T."/>
            <person name="Sommer S."/>
            <person name="Achouak W."/>
            <person name="Armengaud J."/>
        </authorList>
    </citation>
    <scope>NUCLEOTIDE SEQUENCE [LARGE SCALE GENOMIC DNA]</scope>
    <source>
        <strain evidence="2">DSM 17065 / CIP 109153 / LMG 22923 / VCD115</strain>
    </source>
</reference>
<dbReference type="KEGG" id="ddr:Deide_04171"/>
<sequence length="66" mass="7451">MAPFLRRRNALWLALRRAEPGSAPFDEALLELSQLTGWDRVRILAGLGLFQEEAEEDVDPSTKEPT</sequence>
<dbReference type="OrthoDB" id="74073at2"/>
<proteinExistence type="predicted"/>
<dbReference type="RefSeq" id="WP_012692367.1">
    <property type="nucleotide sequence ID" value="NC_012526.1"/>
</dbReference>
<accession>C1CZZ2</accession>
<dbReference type="AlphaFoldDB" id="C1CZZ2"/>
<protein>
    <submittedName>
        <fullName evidence="1">Uncharacterized protein</fullName>
    </submittedName>
</protein>
<name>C1CZZ2_DEIDV</name>